<evidence type="ECO:0000256" key="3">
    <source>
        <dbReference type="ARBA" id="ARBA00022475"/>
    </source>
</evidence>
<dbReference type="KEGG" id="vin:AKJ08_3700"/>
<evidence type="ECO:0000256" key="2">
    <source>
        <dbReference type="ARBA" id="ARBA00006474"/>
    </source>
</evidence>
<feature type="transmembrane region" description="Helical" evidence="17">
    <location>
        <begin position="130"/>
        <end position="151"/>
    </location>
</feature>
<dbReference type="RefSeq" id="WP_082343343.1">
    <property type="nucleotide sequence ID" value="NZ_CP012332.1"/>
</dbReference>
<feature type="compositionally biased region" description="Pro residues" evidence="16">
    <location>
        <begin position="320"/>
        <end position="341"/>
    </location>
</feature>
<evidence type="ECO:0000256" key="14">
    <source>
        <dbReference type="PROSITE-ProRule" id="PRU00289"/>
    </source>
</evidence>
<evidence type="ECO:0000256" key="6">
    <source>
        <dbReference type="ARBA" id="ARBA00022741"/>
    </source>
</evidence>
<keyword evidence="5 17" id="KW-0812">Transmembrane</keyword>
<dbReference type="Gene3D" id="3.30.980.40">
    <property type="match status" value="1"/>
</dbReference>
<dbReference type="PANTHER" id="PTHR22683">
    <property type="entry name" value="SPORULATION PROTEIN RELATED"/>
    <property type="match status" value="1"/>
</dbReference>
<evidence type="ECO:0000256" key="11">
    <source>
        <dbReference type="ARBA" id="ARBA00023136"/>
    </source>
</evidence>
<feature type="binding site" evidence="14">
    <location>
        <begin position="593"/>
        <end position="600"/>
    </location>
    <ligand>
        <name>ATP</name>
        <dbReference type="ChEBI" id="CHEBI:30616"/>
    </ligand>
</feature>
<dbReference type="SUPFAM" id="SSF46785">
    <property type="entry name" value="Winged helix' DNA-binding domain"/>
    <property type="match status" value="1"/>
</dbReference>
<dbReference type="GO" id="GO:0003677">
    <property type="term" value="F:DNA binding"/>
    <property type="evidence" value="ECO:0007669"/>
    <property type="project" value="UniProtKB-KW"/>
</dbReference>
<dbReference type="InterPro" id="IPR036388">
    <property type="entry name" value="WH-like_DNA-bd_sf"/>
</dbReference>
<feature type="coiled-coil region" evidence="15">
    <location>
        <begin position="222"/>
        <end position="256"/>
    </location>
</feature>
<sequence length="983" mass="104606">MERARPSRLPLRSGGNARNRRVRKEPARKSPAQSRRRESDPPAPNRLRSLRDRKEILAVFLIASSVFFGLAFGSYDAATGGNLVGKAGAFLAKHLFGVFGLGAFVLPLTLFFGFLAVVRPQGKRLGMVTALAYLALLVGASVLLDLLVPSLRLFGARPGGSLGGAASDAMAGVFSLVGTVILVSATMAAALVIATGLEVSKIALFAGAVGKKLGIWFAGFVHAQLEQHRAEREARLEEEEAALAEEEALAAAAFQAALEEAEEGAAPPKRKGRKRVEEPSIEADLDGRVAVAPEEPPAKAVVVAPLLVAPGVAETKKARPAPPPPPVEPATPPAPLLPPDPAWAASPAPIAPAAPIAAESPAAPAPLEKVEPVEAIDPSSEAAAEPPPPALDVPPAAVQALVKAGKLPPAAPVIELPKAPPAPKKSDSPFDLIASEGGFSLPPLSLLDGHGDEADQAIDEALLHSTAEKLRQKLADFGIQGQVERIRPGPVVTMYEFAPAPGVKISKIAGLSDDLAMALEALRVRIVAPIPGRGVVGIEVPNKKRETVYLRDILEQDAFRMSKSRLTMAVGKDIEGMPFVADLARMPHLLMSGTTGSGKSVSVNSMIMSLLFKATPEEVRFIMVDPKMLELSIYEGIPHLLLPVVTDPRKAALALRWAVDEMERRYALLAENGVRDLAGFNKLMAEKLEARESAGSPPPAAPTASPRKVLIIDVEKGETDEEALARSEQAELDGPGAAPDEEPLDPVEAFLEKKHQEELEPKKLPYLVIIIDELADLMMVASKEVETYIARIAQKARAAGIHLMVATQRPSVDVITGLIKANFPSRISFALRSRIDSMTILDTPGAEKLLGQGDMLILPPTSAHIQRVHGALVTEKEIKRVVDHLKAQGSPVYDESILKAPDEDVEGGGADDDLSDELYDQAIAIVSEMKSVSISMLQRKMRIGYNRSARMIEKMEREGIVGPADGAKPREVLIRGIGDMPNV</sequence>
<gene>
    <name evidence="19" type="ORF">AKJ08_3700</name>
</gene>
<dbReference type="SMART" id="SM00843">
    <property type="entry name" value="Ftsk_gamma"/>
    <property type="match status" value="1"/>
</dbReference>
<proteinExistence type="inferred from homology"/>
<dbReference type="InterPro" id="IPR041027">
    <property type="entry name" value="FtsK_alpha"/>
</dbReference>
<keyword evidence="20" id="KW-1185">Reference proteome</keyword>
<comment type="subunit">
    <text evidence="13">Homohexamer. Forms a ring that surrounds DNA.</text>
</comment>
<keyword evidence="15" id="KW-0175">Coiled coil</keyword>
<evidence type="ECO:0000256" key="1">
    <source>
        <dbReference type="ARBA" id="ARBA00004651"/>
    </source>
</evidence>
<evidence type="ECO:0000256" key="5">
    <source>
        <dbReference type="ARBA" id="ARBA00022692"/>
    </source>
</evidence>
<organism evidence="19 20">
    <name type="scientific">Vulgatibacter incomptus</name>
    <dbReference type="NCBI Taxonomy" id="1391653"/>
    <lineage>
        <taxon>Bacteria</taxon>
        <taxon>Pseudomonadati</taxon>
        <taxon>Myxococcota</taxon>
        <taxon>Myxococcia</taxon>
        <taxon>Myxococcales</taxon>
        <taxon>Cystobacterineae</taxon>
        <taxon>Vulgatibacteraceae</taxon>
        <taxon>Vulgatibacter</taxon>
    </lineage>
</organism>
<dbReference type="OrthoDB" id="9807790at2"/>
<evidence type="ECO:0000256" key="12">
    <source>
        <dbReference type="ARBA" id="ARBA00023306"/>
    </source>
</evidence>
<evidence type="ECO:0000313" key="20">
    <source>
        <dbReference type="Proteomes" id="UP000055590"/>
    </source>
</evidence>
<feature type="region of interest" description="Disordered" evidence="16">
    <location>
        <begin position="689"/>
        <end position="708"/>
    </location>
</feature>
<dbReference type="GO" id="GO:0005886">
    <property type="term" value="C:plasma membrane"/>
    <property type="evidence" value="ECO:0007669"/>
    <property type="project" value="UniProtKB-SubCell"/>
</dbReference>
<dbReference type="InterPro" id="IPR003593">
    <property type="entry name" value="AAA+_ATPase"/>
</dbReference>
<evidence type="ECO:0000259" key="18">
    <source>
        <dbReference type="PROSITE" id="PS50901"/>
    </source>
</evidence>
<feature type="region of interest" description="Disordered" evidence="16">
    <location>
        <begin position="260"/>
        <end position="281"/>
    </location>
</feature>
<feature type="domain" description="FtsK" evidence="18">
    <location>
        <begin position="576"/>
        <end position="838"/>
    </location>
</feature>
<feature type="region of interest" description="Disordered" evidence="16">
    <location>
        <begin position="315"/>
        <end position="346"/>
    </location>
</feature>
<evidence type="ECO:0000256" key="13">
    <source>
        <dbReference type="ARBA" id="ARBA00025923"/>
    </source>
</evidence>
<keyword evidence="12" id="KW-0131">Cell cycle</keyword>
<dbReference type="Proteomes" id="UP000055590">
    <property type="component" value="Chromosome"/>
</dbReference>
<dbReference type="STRING" id="1391653.AKJ08_3700"/>
<feature type="transmembrane region" description="Helical" evidence="17">
    <location>
        <begin position="171"/>
        <end position="195"/>
    </location>
</feature>
<evidence type="ECO:0000256" key="4">
    <source>
        <dbReference type="ARBA" id="ARBA00022618"/>
    </source>
</evidence>
<keyword evidence="6 14" id="KW-0547">Nucleotide-binding</keyword>
<dbReference type="PROSITE" id="PS50901">
    <property type="entry name" value="FTSK"/>
    <property type="match status" value="1"/>
</dbReference>
<dbReference type="InterPro" id="IPR025199">
    <property type="entry name" value="FtsK_4TM"/>
</dbReference>
<dbReference type="InterPro" id="IPR002543">
    <property type="entry name" value="FtsK_dom"/>
</dbReference>
<dbReference type="Pfam" id="PF17854">
    <property type="entry name" value="FtsK_alpha"/>
    <property type="match status" value="1"/>
</dbReference>
<evidence type="ECO:0000256" key="17">
    <source>
        <dbReference type="SAM" id="Phobius"/>
    </source>
</evidence>
<dbReference type="InterPro" id="IPR036390">
    <property type="entry name" value="WH_DNA-bd_sf"/>
</dbReference>
<dbReference type="PATRIC" id="fig|1391653.3.peg.3861"/>
<keyword evidence="3" id="KW-1003">Cell membrane</keyword>
<dbReference type="SUPFAM" id="SSF52540">
    <property type="entry name" value="P-loop containing nucleoside triphosphate hydrolases"/>
    <property type="match status" value="1"/>
</dbReference>
<evidence type="ECO:0000256" key="15">
    <source>
        <dbReference type="SAM" id="Coils"/>
    </source>
</evidence>
<feature type="transmembrane region" description="Helical" evidence="17">
    <location>
        <begin position="202"/>
        <end position="223"/>
    </location>
</feature>
<dbReference type="GO" id="GO:0007059">
    <property type="term" value="P:chromosome segregation"/>
    <property type="evidence" value="ECO:0007669"/>
    <property type="project" value="UniProtKB-KW"/>
</dbReference>
<dbReference type="Pfam" id="PF13491">
    <property type="entry name" value="FtsK_4TM"/>
    <property type="match status" value="1"/>
</dbReference>
<name>A0A0K1PIE2_9BACT</name>
<protein>
    <submittedName>
        <fullName evidence="19">Cell division protein FtsK</fullName>
    </submittedName>
</protein>
<keyword evidence="10" id="KW-0238">DNA-binding</keyword>
<dbReference type="EMBL" id="CP012332">
    <property type="protein sequence ID" value="AKU93313.1"/>
    <property type="molecule type" value="Genomic_DNA"/>
</dbReference>
<reference evidence="19 20" key="1">
    <citation type="submission" date="2015-08" db="EMBL/GenBank/DDBJ databases">
        <authorList>
            <person name="Babu N.S."/>
            <person name="Beckwith C.J."/>
            <person name="Beseler K.G."/>
            <person name="Brison A."/>
            <person name="Carone J.V."/>
            <person name="Caskin T.P."/>
            <person name="Diamond M."/>
            <person name="Durham M.E."/>
            <person name="Foxe J.M."/>
            <person name="Go M."/>
            <person name="Henderson B.A."/>
            <person name="Jones I.B."/>
            <person name="McGettigan J.A."/>
            <person name="Micheletti S.J."/>
            <person name="Nasrallah M.E."/>
            <person name="Ortiz D."/>
            <person name="Piller C.R."/>
            <person name="Privatt S.R."/>
            <person name="Schneider S.L."/>
            <person name="Sharp S."/>
            <person name="Smith T.C."/>
            <person name="Stanton J.D."/>
            <person name="Ullery H.E."/>
            <person name="Wilson R.J."/>
            <person name="Serrano M.G."/>
            <person name="Buck G."/>
            <person name="Lee V."/>
            <person name="Wang Y."/>
            <person name="Carvalho R."/>
            <person name="Voegtly L."/>
            <person name="Shi R."/>
            <person name="Duckworth R."/>
            <person name="Johnson A."/>
            <person name="Loviza R."/>
            <person name="Walstead R."/>
            <person name="Shah Z."/>
            <person name="Kiflezghi M."/>
            <person name="Wade K."/>
            <person name="Ball S.L."/>
            <person name="Bradley K.W."/>
            <person name="Asai D.J."/>
            <person name="Bowman C.A."/>
            <person name="Russell D.A."/>
            <person name="Pope W.H."/>
            <person name="Jacobs-Sera D."/>
            <person name="Hendrix R.W."/>
            <person name="Hatfull G.F."/>
        </authorList>
    </citation>
    <scope>NUCLEOTIDE SEQUENCE [LARGE SCALE GENOMIC DNA]</scope>
    <source>
        <strain evidence="19 20">DSM 27710</strain>
    </source>
</reference>
<dbReference type="InterPro" id="IPR018541">
    <property type="entry name" value="Ftsk_gamma"/>
</dbReference>
<comment type="similarity">
    <text evidence="2">Belongs to the FtsK/SpoIIIE/SftA family.</text>
</comment>
<dbReference type="GO" id="GO:0005524">
    <property type="term" value="F:ATP binding"/>
    <property type="evidence" value="ECO:0007669"/>
    <property type="project" value="UniProtKB-UniRule"/>
</dbReference>
<dbReference type="Pfam" id="PF09397">
    <property type="entry name" value="FtsK_gamma"/>
    <property type="match status" value="1"/>
</dbReference>
<keyword evidence="9 17" id="KW-1133">Transmembrane helix</keyword>
<evidence type="ECO:0000256" key="8">
    <source>
        <dbReference type="ARBA" id="ARBA00022840"/>
    </source>
</evidence>
<comment type="subcellular location">
    <subcellularLocation>
        <location evidence="1">Cell membrane</location>
        <topology evidence="1">Multi-pass membrane protein</topology>
    </subcellularLocation>
</comment>
<evidence type="ECO:0000313" key="19">
    <source>
        <dbReference type="EMBL" id="AKU93313.1"/>
    </source>
</evidence>
<evidence type="ECO:0000256" key="9">
    <source>
        <dbReference type="ARBA" id="ARBA00022989"/>
    </source>
</evidence>
<dbReference type="Gene3D" id="1.10.10.10">
    <property type="entry name" value="Winged helix-like DNA-binding domain superfamily/Winged helix DNA-binding domain"/>
    <property type="match status" value="1"/>
</dbReference>
<dbReference type="SMART" id="SM00382">
    <property type="entry name" value="AAA"/>
    <property type="match status" value="1"/>
</dbReference>
<feature type="region of interest" description="Disordered" evidence="16">
    <location>
        <begin position="722"/>
        <end position="743"/>
    </location>
</feature>
<keyword evidence="8 14" id="KW-0067">ATP-binding</keyword>
<dbReference type="GO" id="GO:0051301">
    <property type="term" value="P:cell division"/>
    <property type="evidence" value="ECO:0007669"/>
    <property type="project" value="UniProtKB-KW"/>
</dbReference>
<feature type="transmembrane region" description="Helical" evidence="17">
    <location>
        <begin position="56"/>
        <end position="75"/>
    </location>
</feature>
<dbReference type="AlphaFoldDB" id="A0A0K1PIE2"/>
<dbReference type="InterPro" id="IPR050206">
    <property type="entry name" value="FtsK/SpoIIIE/SftA"/>
</dbReference>
<accession>A0A0K1PIE2</accession>
<dbReference type="Gene3D" id="3.40.50.300">
    <property type="entry name" value="P-loop containing nucleotide triphosphate hydrolases"/>
    <property type="match status" value="1"/>
</dbReference>
<keyword evidence="7" id="KW-0159">Chromosome partition</keyword>
<dbReference type="PANTHER" id="PTHR22683:SF41">
    <property type="entry name" value="DNA TRANSLOCASE FTSK"/>
    <property type="match status" value="1"/>
</dbReference>
<evidence type="ECO:0000256" key="16">
    <source>
        <dbReference type="SAM" id="MobiDB-lite"/>
    </source>
</evidence>
<keyword evidence="11 17" id="KW-0472">Membrane</keyword>
<dbReference type="Pfam" id="PF01580">
    <property type="entry name" value="FtsK_SpoIIIE"/>
    <property type="match status" value="1"/>
</dbReference>
<evidence type="ECO:0000256" key="10">
    <source>
        <dbReference type="ARBA" id="ARBA00023125"/>
    </source>
</evidence>
<keyword evidence="4 19" id="KW-0132">Cell division</keyword>
<feature type="transmembrane region" description="Helical" evidence="17">
    <location>
        <begin position="95"/>
        <end position="118"/>
    </location>
</feature>
<dbReference type="InterPro" id="IPR027417">
    <property type="entry name" value="P-loop_NTPase"/>
</dbReference>
<feature type="region of interest" description="Disordered" evidence="16">
    <location>
        <begin position="1"/>
        <end position="47"/>
    </location>
</feature>
<evidence type="ECO:0000256" key="7">
    <source>
        <dbReference type="ARBA" id="ARBA00022829"/>
    </source>
</evidence>